<protein>
    <submittedName>
        <fullName evidence="1">Uncharacterized protein</fullName>
    </submittedName>
</protein>
<organism evidence="1 2">
    <name type="scientific">Sulfurifustis variabilis</name>
    <dbReference type="NCBI Taxonomy" id="1675686"/>
    <lineage>
        <taxon>Bacteria</taxon>
        <taxon>Pseudomonadati</taxon>
        <taxon>Pseudomonadota</taxon>
        <taxon>Gammaproteobacteria</taxon>
        <taxon>Acidiferrobacterales</taxon>
        <taxon>Acidiferrobacteraceae</taxon>
        <taxon>Sulfurifustis</taxon>
    </lineage>
</organism>
<sequence length="275" mass="30583">MSPSIAGKTHAGVYELYRYRHPNGDAKEWAVAIVDGVVHVRYGRAGSLVNGGKPEARFTDAHAEKNRRVREKTRKDYQYVDRVVIHIDGSWVSTEDLGSEASQSLRPKASPDEEETVFFEIRVRNAGMFPEFLRACREACDRLAGAGVPVTRTVNEELAFQFAIGDWQFGVGGRVEVGYRNTVSRATRQGAGQMHVRDGVYPLLFLLYLKRCSPAEVGLAWKDGIEISEQLRHEHDVLAMFGTDLDAIRPVAVALGLAEERIDLASLGGDESLYF</sequence>
<dbReference type="Proteomes" id="UP000218899">
    <property type="component" value="Chromosome"/>
</dbReference>
<dbReference type="OrthoDB" id="6379952at2"/>
<keyword evidence="2" id="KW-1185">Reference proteome</keyword>
<dbReference type="AlphaFoldDB" id="A0A1B4V7V2"/>
<proteinExistence type="predicted"/>
<dbReference type="EMBL" id="AP014936">
    <property type="protein sequence ID" value="BAU49610.1"/>
    <property type="molecule type" value="Genomic_DNA"/>
</dbReference>
<name>A0A1B4V7V2_9GAMM</name>
<dbReference type="RefSeq" id="WP_096461998.1">
    <property type="nucleotide sequence ID" value="NZ_AP014936.1"/>
</dbReference>
<evidence type="ECO:0000313" key="1">
    <source>
        <dbReference type="EMBL" id="BAU49610.1"/>
    </source>
</evidence>
<reference evidence="1 2" key="1">
    <citation type="submission" date="2015-08" db="EMBL/GenBank/DDBJ databases">
        <title>Complete genome sequence of Sulfurifustis variabilis.</title>
        <authorList>
            <person name="Miura A."/>
            <person name="Kojima H."/>
            <person name="Fukui M."/>
        </authorList>
    </citation>
    <scope>NUCLEOTIDE SEQUENCE [LARGE SCALE GENOMIC DNA]</scope>
    <source>
        <strain evidence="2">skN76</strain>
    </source>
</reference>
<evidence type="ECO:0000313" key="2">
    <source>
        <dbReference type="Proteomes" id="UP000218899"/>
    </source>
</evidence>
<dbReference type="KEGG" id="sva:SVA_3062"/>
<gene>
    <name evidence="1" type="ORF">SVA_3062</name>
</gene>
<accession>A0A1B4V7V2</accession>